<dbReference type="CDD" id="cd18186">
    <property type="entry name" value="BTB_POZ_ZBTB_KLHL-like"/>
    <property type="match status" value="1"/>
</dbReference>
<dbReference type="OrthoDB" id="3594103at2759"/>
<dbReference type="EMBL" id="JAGMWT010000016">
    <property type="protein sequence ID" value="KAH7115287.1"/>
    <property type="molecule type" value="Genomic_DNA"/>
</dbReference>
<feature type="compositionally biased region" description="Basic and acidic residues" evidence="1">
    <location>
        <begin position="380"/>
        <end position="394"/>
    </location>
</feature>
<feature type="compositionally biased region" description="Low complexity" evidence="1">
    <location>
        <begin position="310"/>
        <end position="337"/>
    </location>
</feature>
<evidence type="ECO:0000313" key="4">
    <source>
        <dbReference type="Proteomes" id="UP000700596"/>
    </source>
</evidence>
<accession>A0A9P9DA98</accession>
<feature type="region of interest" description="Disordered" evidence="1">
    <location>
        <begin position="232"/>
        <end position="416"/>
    </location>
</feature>
<keyword evidence="4" id="KW-1185">Reference proteome</keyword>
<dbReference type="PROSITE" id="PS50097">
    <property type="entry name" value="BTB"/>
    <property type="match status" value="1"/>
</dbReference>
<dbReference type="AlphaFoldDB" id="A0A9P9DA98"/>
<comment type="caution">
    <text evidence="3">The sequence shown here is derived from an EMBL/GenBank/DDBJ whole genome shotgun (WGS) entry which is preliminary data.</text>
</comment>
<dbReference type="InterPro" id="IPR000210">
    <property type="entry name" value="BTB/POZ_dom"/>
</dbReference>
<feature type="compositionally biased region" description="Polar residues" evidence="1">
    <location>
        <begin position="357"/>
        <end position="373"/>
    </location>
</feature>
<reference evidence="3" key="1">
    <citation type="journal article" date="2021" name="Nat. Commun.">
        <title>Genetic determinants of endophytism in the Arabidopsis root mycobiome.</title>
        <authorList>
            <person name="Mesny F."/>
            <person name="Miyauchi S."/>
            <person name="Thiergart T."/>
            <person name="Pickel B."/>
            <person name="Atanasova L."/>
            <person name="Karlsson M."/>
            <person name="Huettel B."/>
            <person name="Barry K.W."/>
            <person name="Haridas S."/>
            <person name="Chen C."/>
            <person name="Bauer D."/>
            <person name="Andreopoulos W."/>
            <person name="Pangilinan J."/>
            <person name="LaButti K."/>
            <person name="Riley R."/>
            <person name="Lipzen A."/>
            <person name="Clum A."/>
            <person name="Drula E."/>
            <person name="Henrissat B."/>
            <person name="Kohler A."/>
            <person name="Grigoriev I.V."/>
            <person name="Martin F.M."/>
            <person name="Hacquard S."/>
        </authorList>
    </citation>
    <scope>NUCLEOTIDE SEQUENCE</scope>
    <source>
        <strain evidence="3">MPI-CAGE-CH-0243</strain>
    </source>
</reference>
<evidence type="ECO:0000259" key="2">
    <source>
        <dbReference type="PROSITE" id="PS50097"/>
    </source>
</evidence>
<organism evidence="3 4">
    <name type="scientific">Dendryphion nanum</name>
    <dbReference type="NCBI Taxonomy" id="256645"/>
    <lineage>
        <taxon>Eukaryota</taxon>
        <taxon>Fungi</taxon>
        <taxon>Dikarya</taxon>
        <taxon>Ascomycota</taxon>
        <taxon>Pezizomycotina</taxon>
        <taxon>Dothideomycetes</taxon>
        <taxon>Pleosporomycetidae</taxon>
        <taxon>Pleosporales</taxon>
        <taxon>Torulaceae</taxon>
        <taxon>Dendryphion</taxon>
    </lineage>
</organism>
<proteinExistence type="predicted"/>
<dbReference type="PANTHER" id="PTHR37538:SF4">
    <property type="entry name" value="PITSLRE SERINE_THREONINE-PROTEIN KINASE CDC2L1"/>
    <property type="match status" value="1"/>
</dbReference>
<sequence>MSVSENSTLLVNARESDGSYQLLDDRVQGPAVNAYDKSPYTDPDFVSLDVGQTHTIFRVHRIVLSQSPELEVKPFSKLWGDKAVESIALPDIDEATAHTLVHYLYSGWYQTLYPHPSSKDGALSAYKLGTCVYVASVRYKLPGLANLAKEQINVSSEDLSILQVLGVARDHAFPVLPAEERWYEEYVEKAVRAAFAKDPDFFVTAEFVDQIEGDRRFRQVVMRAVVGSLAGGRKGEVRDDERMEHVGRGVEGVSEKKEEEEKEEGGNEDLVKDEEPADGAGDGEVNTDDGTGFVEYRDIEKPVTETAQKTVSESVEEPTTTLESTPQTEEIILEAIEPTPPTAPELESFTDEVGFGKSQTYRKMNRTDSSSVETGGALDQDEKVQRPVPERKDSLVVGSPRDAGDSGDVGKEADGTDVVAVTDEPISKKKKKLLAKKRRAAEAAAAAVAAEAEAAAIKGGEVV</sequence>
<feature type="compositionally biased region" description="Basic and acidic residues" evidence="1">
    <location>
        <begin position="233"/>
        <end position="259"/>
    </location>
</feature>
<evidence type="ECO:0000313" key="3">
    <source>
        <dbReference type="EMBL" id="KAH7115287.1"/>
    </source>
</evidence>
<name>A0A9P9DA98_9PLEO</name>
<dbReference type="Proteomes" id="UP000700596">
    <property type="component" value="Unassembled WGS sequence"/>
</dbReference>
<gene>
    <name evidence="3" type="ORF">B0J11DRAFT_128966</name>
</gene>
<feature type="compositionally biased region" description="Basic and acidic residues" evidence="1">
    <location>
        <begin position="402"/>
        <end position="414"/>
    </location>
</feature>
<dbReference type="PANTHER" id="PTHR37538">
    <property type="entry name" value="BTB DOMAIN-CONTAINING PROTEIN"/>
    <property type="match status" value="1"/>
</dbReference>
<dbReference type="InterPro" id="IPR011333">
    <property type="entry name" value="SKP1/BTB/POZ_sf"/>
</dbReference>
<protein>
    <recommendedName>
        <fullName evidence="2">BTB domain-containing protein</fullName>
    </recommendedName>
</protein>
<feature type="domain" description="BTB" evidence="2">
    <location>
        <begin position="44"/>
        <end position="107"/>
    </location>
</feature>
<evidence type="ECO:0000256" key="1">
    <source>
        <dbReference type="SAM" id="MobiDB-lite"/>
    </source>
</evidence>
<dbReference type="Gene3D" id="3.30.710.10">
    <property type="entry name" value="Potassium Channel Kv1.1, Chain A"/>
    <property type="match status" value="1"/>
</dbReference>